<dbReference type="InterPro" id="IPR014001">
    <property type="entry name" value="Helicase_ATP-bd"/>
</dbReference>
<gene>
    <name evidence="19" type="ORF">LUZ61_004072</name>
</gene>
<dbReference type="EC" id="5.6.2.4" evidence="12"/>
<evidence type="ECO:0000256" key="6">
    <source>
        <dbReference type="ARBA" id="ARBA00022806"/>
    </source>
</evidence>
<dbReference type="PANTHER" id="PTHR13710:SF156">
    <property type="entry name" value="ATP-DEPENDENT DNA HELICASE Q-LIKE 4B"/>
    <property type="match status" value="1"/>
</dbReference>
<dbReference type="Pfam" id="PF00570">
    <property type="entry name" value="HRDC"/>
    <property type="match status" value="1"/>
</dbReference>
<dbReference type="PROSITE" id="PS51194">
    <property type="entry name" value="HELICASE_CTER"/>
    <property type="match status" value="1"/>
</dbReference>
<evidence type="ECO:0000256" key="2">
    <source>
        <dbReference type="ARBA" id="ARBA00004123"/>
    </source>
</evidence>
<dbReference type="Gene3D" id="3.40.50.300">
    <property type="entry name" value="P-loop containing nucleotide triphosphate hydrolases"/>
    <property type="match status" value="2"/>
</dbReference>
<feature type="coiled-coil region" evidence="13">
    <location>
        <begin position="291"/>
        <end position="325"/>
    </location>
</feature>
<evidence type="ECO:0000259" key="17">
    <source>
        <dbReference type="PROSITE" id="PS51192"/>
    </source>
</evidence>
<dbReference type="InterPro" id="IPR011545">
    <property type="entry name" value="DEAD/DEAH_box_helicase_dom"/>
</dbReference>
<keyword evidence="7" id="KW-0067">ATP-binding</keyword>
<feature type="region of interest" description="Disordered" evidence="14">
    <location>
        <begin position="1066"/>
        <end position="1111"/>
    </location>
</feature>
<evidence type="ECO:0000259" key="15">
    <source>
        <dbReference type="PROSITE" id="PS50206"/>
    </source>
</evidence>
<feature type="domain" description="Rhodanese" evidence="15">
    <location>
        <begin position="641"/>
        <end position="692"/>
    </location>
</feature>
<dbReference type="GO" id="GO:0043138">
    <property type="term" value="F:3'-5' DNA helicase activity"/>
    <property type="evidence" value="ECO:0007669"/>
    <property type="project" value="UniProtKB-EC"/>
</dbReference>
<evidence type="ECO:0000313" key="20">
    <source>
        <dbReference type="Proteomes" id="UP001210211"/>
    </source>
</evidence>
<evidence type="ECO:0000256" key="8">
    <source>
        <dbReference type="ARBA" id="ARBA00023125"/>
    </source>
</evidence>
<dbReference type="SMART" id="SM00956">
    <property type="entry name" value="RQC"/>
    <property type="match status" value="1"/>
</dbReference>
<evidence type="ECO:0000256" key="7">
    <source>
        <dbReference type="ARBA" id="ARBA00022840"/>
    </source>
</evidence>
<dbReference type="SUPFAM" id="SSF47819">
    <property type="entry name" value="HRDC-like"/>
    <property type="match status" value="1"/>
</dbReference>
<dbReference type="InterPro" id="IPR004589">
    <property type="entry name" value="DNA_helicase_ATP-dep_RecQ"/>
</dbReference>
<evidence type="ECO:0000256" key="4">
    <source>
        <dbReference type="ARBA" id="ARBA00022741"/>
    </source>
</evidence>
<evidence type="ECO:0000259" key="18">
    <source>
        <dbReference type="PROSITE" id="PS51194"/>
    </source>
</evidence>
<evidence type="ECO:0000256" key="12">
    <source>
        <dbReference type="ARBA" id="ARBA00034808"/>
    </source>
</evidence>
<dbReference type="EMBL" id="JAMRDG010000001">
    <property type="protein sequence ID" value="KAJ3700367.1"/>
    <property type="molecule type" value="Genomic_DNA"/>
</dbReference>
<protein>
    <recommendedName>
        <fullName evidence="12">DNA 3'-5' helicase</fullName>
        <ecNumber evidence="12">5.6.2.4</ecNumber>
    </recommendedName>
</protein>
<dbReference type="GO" id="GO:0005694">
    <property type="term" value="C:chromosome"/>
    <property type="evidence" value="ECO:0007669"/>
    <property type="project" value="TreeGrafter"/>
</dbReference>
<keyword evidence="5" id="KW-0378">Hydrolase</keyword>
<dbReference type="CDD" id="cd17920">
    <property type="entry name" value="DEXHc_RecQ"/>
    <property type="match status" value="1"/>
</dbReference>
<dbReference type="GO" id="GO:0009378">
    <property type="term" value="F:four-way junction helicase activity"/>
    <property type="evidence" value="ECO:0007669"/>
    <property type="project" value="TreeGrafter"/>
</dbReference>
<dbReference type="InterPro" id="IPR032284">
    <property type="entry name" value="RecQ_Zn-bd"/>
</dbReference>
<dbReference type="GO" id="GO:0005524">
    <property type="term" value="F:ATP binding"/>
    <property type="evidence" value="ECO:0007669"/>
    <property type="project" value="UniProtKB-KW"/>
</dbReference>
<name>A0AAD5ZLZ5_9POAL</name>
<dbReference type="GO" id="GO:0016787">
    <property type="term" value="F:hydrolase activity"/>
    <property type="evidence" value="ECO:0007669"/>
    <property type="project" value="UniProtKB-KW"/>
</dbReference>
<comment type="cofactor">
    <cofactor evidence="1">
        <name>Zn(2+)</name>
        <dbReference type="ChEBI" id="CHEBI:29105"/>
    </cofactor>
</comment>
<evidence type="ECO:0000256" key="5">
    <source>
        <dbReference type="ARBA" id="ARBA00022801"/>
    </source>
</evidence>
<dbReference type="FunFam" id="3.40.50.300:FF:000296">
    <property type="entry name" value="ATP-dependent DNA helicase RecQ"/>
    <property type="match status" value="1"/>
</dbReference>
<comment type="subcellular location">
    <subcellularLocation>
        <location evidence="2">Nucleus</location>
    </subcellularLocation>
</comment>
<dbReference type="InterPro" id="IPR036388">
    <property type="entry name" value="WH-like_DNA-bd_sf"/>
</dbReference>
<comment type="caution">
    <text evidence="19">The sequence shown here is derived from an EMBL/GenBank/DDBJ whole genome shotgun (WGS) entry which is preliminary data.</text>
</comment>
<dbReference type="InterPro" id="IPR027417">
    <property type="entry name" value="P-loop_NTPase"/>
</dbReference>
<accession>A0AAD5ZLZ5</accession>
<dbReference type="AlphaFoldDB" id="A0AAD5ZLZ5"/>
<reference evidence="19 20" key="1">
    <citation type="journal article" date="2022" name="Cell">
        <title>Repeat-based holocentromeres influence genome architecture and karyotype evolution.</title>
        <authorList>
            <person name="Hofstatter P.G."/>
            <person name="Thangavel G."/>
            <person name="Lux T."/>
            <person name="Neumann P."/>
            <person name="Vondrak T."/>
            <person name="Novak P."/>
            <person name="Zhang M."/>
            <person name="Costa L."/>
            <person name="Castellani M."/>
            <person name="Scott A."/>
            <person name="Toegelov H."/>
            <person name="Fuchs J."/>
            <person name="Mata-Sucre Y."/>
            <person name="Dias Y."/>
            <person name="Vanzela A.L.L."/>
            <person name="Huettel B."/>
            <person name="Almeida C.C.S."/>
            <person name="Simkova H."/>
            <person name="Souza G."/>
            <person name="Pedrosa-Harand A."/>
            <person name="Macas J."/>
            <person name="Mayer K.F.X."/>
            <person name="Houben A."/>
            <person name="Marques A."/>
        </authorList>
    </citation>
    <scope>NUCLEOTIDE SEQUENCE [LARGE SCALE GENOMIC DNA]</scope>
    <source>
        <strain evidence="19">RhyTen1mFocal</strain>
    </source>
</reference>
<dbReference type="GO" id="GO:0005634">
    <property type="term" value="C:nucleus"/>
    <property type="evidence" value="ECO:0007669"/>
    <property type="project" value="UniProtKB-SubCell"/>
</dbReference>
<dbReference type="PROSITE" id="PS00690">
    <property type="entry name" value="DEAH_ATP_HELICASE"/>
    <property type="match status" value="1"/>
</dbReference>
<evidence type="ECO:0000256" key="3">
    <source>
        <dbReference type="ARBA" id="ARBA00005446"/>
    </source>
</evidence>
<dbReference type="InterPro" id="IPR001650">
    <property type="entry name" value="Helicase_C-like"/>
</dbReference>
<dbReference type="Gene3D" id="1.10.150.80">
    <property type="entry name" value="HRDC domain"/>
    <property type="match status" value="1"/>
</dbReference>
<dbReference type="NCBIfam" id="TIGR00614">
    <property type="entry name" value="recQ_fam"/>
    <property type="match status" value="1"/>
</dbReference>
<proteinExistence type="inferred from homology"/>
<dbReference type="Pfam" id="PF00270">
    <property type="entry name" value="DEAD"/>
    <property type="match status" value="1"/>
</dbReference>
<feature type="region of interest" description="Disordered" evidence="14">
    <location>
        <begin position="151"/>
        <end position="174"/>
    </location>
</feature>
<feature type="compositionally biased region" description="Low complexity" evidence="14">
    <location>
        <begin position="1069"/>
        <end position="1080"/>
    </location>
</feature>
<organism evidence="19 20">
    <name type="scientific">Rhynchospora tenuis</name>
    <dbReference type="NCBI Taxonomy" id="198213"/>
    <lineage>
        <taxon>Eukaryota</taxon>
        <taxon>Viridiplantae</taxon>
        <taxon>Streptophyta</taxon>
        <taxon>Embryophyta</taxon>
        <taxon>Tracheophyta</taxon>
        <taxon>Spermatophyta</taxon>
        <taxon>Magnoliopsida</taxon>
        <taxon>Liliopsida</taxon>
        <taxon>Poales</taxon>
        <taxon>Cyperaceae</taxon>
        <taxon>Cyperoideae</taxon>
        <taxon>Rhynchosporeae</taxon>
        <taxon>Rhynchospora</taxon>
    </lineage>
</organism>
<keyword evidence="4" id="KW-0547">Nucleotide-binding</keyword>
<dbReference type="Pfam" id="PF09382">
    <property type="entry name" value="RQC"/>
    <property type="match status" value="1"/>
</dbReference>
<dbReference type="SMART" id="SM00341">
    <property type="entry name" value="HRDC"/>
    <property type="match status" value="1"/>
</dbReference>
<evidence type="ECO:0000256" key="14">
    <source>
        <dbReference type="SAM" id="MobiDB-lite"/>
    </source>
</evidence>
<evidence type="ECO:0000313" key="19">
    <source>
        <dbReference type="EMBL" id="KAJ3700367.1"/>
    </source>
</evidence>
<dbReference type="SMART" id="SM00487">
    <property type="entry name" value="DEXDc"/>
    <property type="match status" value="1"/>
</dbReference>
<dbReference type="GO" id="GO:0003677">
    <property type="term" value="F:DNA binding"/>
    <property type="evidence" value="ECO:0007669"/>
    <property type="project" value="UniProtKB-KW"/>
</dbReference>
<keyword evidence="10" id="KW-0539">Nucleus</keyword>
<comment type="catalytic activity">
    <reaction evidence="11">
        <text>Couples ATP hydrolysis with the unwinding of duplex DNA by translocating in the 3'-5' direction.</text>
        <dbReference type="EC" id="5.6.2.4"/>
    </reaction>
</comment>
<dbReference type="SUPFAM" id="SSF46785">
    <property type="entry name" value="Winged helix' DNA-binding domain"/>
    <property type="match status" value="1"/>
</dbReference>
<keyword evidence="6" id="KW-0347">Helicase</keyword>
<dbReference type="CDD" id="cd18794">
    <property type="entry name" value="SF2_C_RecQ"/>
    <property type="match status" value="1"/>
</dbReference>
<dbReference type="InterPro" id="IPR044876">
    <property type="entry name" value="HRDC_dom_sf"/>
</dbReference>
<feature type="domain" description="Helicase C-terminal" evidence="18">
    <location>
        <begin position="642"/>
        <end position="792"/>
    </location>
</feature>
<dbReference type="InterPro" id="IPR010997">
    <property type="entry name" value="HRDC-like_sf"/>
</dbReference>
<dbReference type="Pfam" id="PF00271">
    <property type="entry name" value="Helicase_C"/>
    <property type="match status" value="1"/>
</dbReference>
<dbReference type="FunFam" id="3.40.50.300:FF:000340">
    <property type="entry name" value="Bloom syndrome, RecQ helicase"/>
    <property type="match status" value="1"/>
</dbReference>
<dbReference type="GO" id="GO:0000724">
    <property type="term" value="P:double-strand break repair via homologous recombination"/>
    <property type="evidence" value="ECO:0007669"/>
    <property type="project" value="TreeGrafter"/>
</dbReference>
<dbReference type="PROSITE" id="PS50967">
    <property type="entry name" value="HRDC"/>
    <property type="match status" value="1"/>
</dbReference>
<dbReference type="PANTHER" id="PTHR13710">
    <property type="entry name" value="DNA HELICASE RECQ FAMILY MEMBER"/>
    <property type="match status" value="1"/>
</dbReference>
<feature type="region of interest" description="Disordered" evidence="14">
    <location>
        <begin position="1136"/>
        <end position="1162"/>
    </location>
</feature>
<feature type="domain" description="Helicase ATP-binding" evidence="17">
    <location>
        <begin position="442"/>
        <end position="617"/>
    </location>
</feature>
<dbReference type="GO" id="GO:0070417">
    <property type="term" value="P:cellular response to cold"/>
    <property type="evidence" value="ECO:0007669"/>
    <property type="project" value="UniProtKB-ARBA"/>
</dbReference>
<sequence>MNRKGSICEKKAPKVNWETHIAAFHDTTLKENILSSSFLFSLPSQKPCPDSSAQAMQILRPITLQGLQRLHATNTEKAWYAFCNAPKAHATYLRPGVSVPVKTANPVNPQTEPVSKCTSNIYTKTCSAQTQISQRGSMPCQGNLYQFKGDNFGSPRNKFPEKGNSGTRGPSAVEELRPSIPFDRGLGSNGVACTGAEQLGLAGSCLNENFMDDEILGNLDVDQIVMEYQSTSTSGGSAPKQMLFSPHGKSMKQDPIPGELLEICSHGVKLAHCPEAIIHLQEMKDRLIIIANELLDNVDLSTRQMEDLREKRFHLKKQIELLSKHLQVLTSQEVDRQFSHSTASSATTPAGSFAIDTERFHSQVYIRNEPANGSSTCYTPLPPSSFYEREPYTPQIIDVNYIEGSADDKWKSRDFSWTKELEVKNRKVFGNHSFRPNQREVINATMSGHDVFVLMPTGGGKSLTYQLPALLIPGITLVVCPLVSLIQDQIMHLSQANIPAQYLSGNMEWSQQQDILRDLASENCSYKLLFVTPEKIARSDALLRHLDNLYSRDYLSRIVIDEAHCVSQWGHDFRPDYQGLGILKQKYPNAPVLALTATATASVREDVVQALGLKNCIVFRQSFNRPNLWYSVIPKTKKCIEEMDKFIKENHNEESGIIYCLSRMDCEKVAQQLQDLGHNVAFYHANMDPMQRTYVQKQWSKGEINIICATVAFGMGINKPDVRFVIHNSLPKSIEGYHQECGRAGRDGQRSSCILYYNYSDYIRVKHMLTQGGLEQGSVNDKVKENNTENLLRMVSYCENNMDCRRLLQLLHLGEKFNPALCNRTCDNCSKVLSLVEKDVTHIARHLIELIICTNQQYSSSHILDVYRGSVSQNIKKHKHDKLNLHGAGKNFDKGEVARVLRHLVIEDILVEEVKKSDIYGTVSSILKVNKIKGFGFYRSGQKLVLRFPATKTSKKGNYENTPAKSCLQPKPHANPTAEIIGRAKCKKTGVSELIYQALRNLTRTLAKENNIEPHHIFPNGMLQRISAKVPRTKEELMEIDGIPGVKIVNYGDPVLATIESVIREFQNSSSKSTGSGDSSDLSKRRRRVPLASGRNTYEDDFEATTVQSKKRATKTGTLGLQMEDVCIDLDSDHYEMENTNSKPKSGGRVLPKWKNKAGSED</sequence>
<dbReference type="PROSITE" id="PS50206">
    <property type="entry name" value="RHODANESE_3"/>
    <property type="match status" value="1"/>
</dbReference>
<evidence type="ECO:0000256" key="9">
    <source>
        <dbReference type="ARBA" id="ARBA00023235"/>
    </source>
</evidence>
<dbReference type="SMART" id="SM00490">
    <property type="entry name" value="HELICc"/>
    <property type="match status" value="1"/>
</dbReference>
<dbReference type="GO" id="GO:0006260">
    <property type="term" value="P:DNA replication"/>
    <property type="evidence" value="ECO:0007669"/>
    <property type="project" value="InterPro"/>
</dbReference>
<dbReference type="GO" id="GO:0005737">
    <property type="term" value="C:cytoplasm"/>
    <property type="evidence" value="ECO:0007669"/>
    <property type="project" value="TreeGrafter"/>
</dbReference>
<keyword evidence="20" id="KW-1185">Reference proteome</keyword>
<dbReference type="PROSITE" id="PS51192">
    <property type="entry name" value="HELICASE_ATP_BIND_1"/>
    <property type="match status" value="1"/>
</dbReference>
<dbReference type="InterPro" id="IPR002121">
    <property type="entry name" value="HRDC_dom"/>
</dbReference>
<dbReference type="Gene3D" id="1.10.10.10">
    <property type="entry name" value="Winged helix-like DNA-binding domain superfamily/Winged helix DNA-binding domain"/>
    <property type="match status" value="1"/>
</dbReference>
<feature type="domain" description="HRDC" evidence="16">
    <location>
        <begin position="989"/>
        <end position="1069"/>
    </location>
</feature>
<evidence type="ECO:0000256" key="13">
    <source>
        <dbReference type="SAM" id="Coils"/>
    </source>
</evidence>
<dbReference type="SUPFAM" id="SSF52540">
    <property type="entry name" value="P-loop containing nucleoside triphosphate hydrolases"/>
    <property type="match status" value="1"/>
</dbReference>
<dbReference type="InterPro" id="IPR036390">
    <property type="entry name" value="WH_DNA-bd_sf"/>
</dbReference>
<dbReference type="InterPro" id="IPR001763">
    <property type="entry name" value="Rhodanese-like_dom"/>
</dbReference>
<evidence type="ECO:0000256" key="11">
    <source>
        <dbReference type="ARBA" id="ARBA00034617"/>
    </source>
</evidence>
<dbReference type="Pfam" id="PF16124">
    <property type="entry name" value="RecQ_Zn_bind"/>
    <property type="match status" value="1"/>
</dbReference>
<evidence type="ECO:0000256" key="10">
    <source>
        <dbReference type="ARBA" id="ARBA00023242"/>
    </source>
</evidence>
<evidence type="ECO:0000256" key="1">
    <source>
        <dbReference type="ARBA" id="ARBA00001947"/>
    </source>
</evidence>
<keyword evidence="8" id="KW-0238">DNA-binding</keyword>
<dbReference type="InterPro" id="IPR018982">
    <property type="entry name" value="RQC_domain"/>
</dbReference>
<dbReference type="Proteomes" id="UP001210211">
    <property type="component" value="Unassembled WGS sequence"/>
</dbReference>
<dbReference type="InterPro" id="IPR002464">
    <property type="entry name" value="DNA/RNA_helicase_DEAH_CS"/>
</dbReference>
<evidence type="ECO:0000259" key="16">
    <source>
        <dbReference type="PROSITE" id="PS50967"/>
    </source>
</evidence>
<keyword evidence="13" id="KW-0175">Coiled coil</keyword>
<comment type="similarity">
    <text evidence="3">Belongs to the helicase family. RecQ subfamily.</text>
</comment>
<keyword evidence="9" id="KW-0413">Isomerase</keyword>